<dbReference type="SUPFAM" id="SSF56801">
    <property type="entry name" value="Acetyl-CoA synthetase-like"/>
    <property type="match status" value="1"/>
</dbReference>
<proteinExistence type="predicted"/>
<dbReference type="InterPro" id="IPR045851">
    <property type="entry name" value="AMP-bd_C_sf"/>
</dbReference>
<organism evidence="3 4">
    <name type="scientific">Solihabitans fulvus</name>
    <dbReference type="NCBI Taxonomy" id="1892852"/>
    <lineage>
        <taxon>Bacteria</taxon>
        <taxon>Bacillati</taxon>
        <taxon>Actinomycetota</taxon>
        <taxon>Actinomycetes</taxon>
        <taxon>Pseudonocardiales</taxon>
        <taxon>Pseudonocardiaceae</taxon>
        <taxon>Solihabitans</taxon>
    </lineage>
</organism>
<comment type="caution">
    <text evidence="3">The sequence shown here is derived from an EMBL/GenBank/DDBJ whole genome shotgun (WGS) entry which is preliminary data.</text>
</comment>
<evidence type="ECO:0000259" key="1">
    <source>
        <dbReference type="Pfam" id="PF00501"/>
    </source>
</evidence>
<dbReference type="PROSITE" id="PS00455">
    <property type="entry name" value="AMP_BINDING"/>
    <property type="match status" value="1"/>
</dbReference>
<gene>
    <name evidence="3" type="ORF">F0L68_07185</name>
</gene>
<dbReference type="PANTHER" id="PTHR43767:SF1">
    <property type="entry name" value="NONRIBOSOMAL PEPTIDE SYNTHASE PES1 (EUROFUNG)-RELATED"/>
    <property type="match status" value="1"/>
</dbReference>
<dbReference type="RefSeq" id="WP_149848650.1">
    <property type="nucleotide sequence ID" value="NZ_VUOB01000010.1"/>
</dbReference>
<dbReference type="Pfam" id="PF13193">
    <property type="entry name" value="AMP-binding_C"/>
    <property type="match status" value="1"/>
</dbReference>
<dbReference type="Gene3D" id="3.30.300.30">
    <property type="match status" value="1"/>
</dbReference>
<keyword evidence="4" id="KW-1185">Reference proteome</keyword>
<feature type="domain" description="AMP-dependent synthetase/ligase" evidence="1">
    <location>
        <begin position="17"/>
        <end position="374"/>
    </location>
</feature>
<dbReference type="OrthoDB" id="9803968at2"/>
<dbReference type="Gene3D" id="3.40.50.12780">
    <property type="entry name" value="N-terminal domain of ligase-like"/>
    <property type="match status" value="1"/>
</dbReference>
<dbReference type="AlphaFoldDB" id="A0A5B2XPQ7"/>
<reference evidence="3 4" key="1">
    <citation type="submission" date="2019-09" db="EMBL/GenBank/DDBJ databases">
        <title>Goodfellowia gen. nov., a new genus of the Pseudonocardineae related to Actinoalloteichus, containing Goodfellowia coeruleoviolacea gen. nov., comb. nov. gen. nov., comb. nov.</title>
        <authorList>
            <person name="Labeda D."/>
        </authorList>
    </citation>
    <scope>NUCLEOTIDE SEQUENCE [LARGE SCALE GENOMIC DNA]</scope>
    <source>
        <strain evidence="3 4">AN110305</strain>
    </source>
</reference>
<evidence type="ECO:0000313" key="3">
    <source>
        <dbReference type="EMBL" id="KAA2264852.1"/>
    </source>
</evidence>
<dbReference type="Pfam" id="PF00501">
    <property type="entry name" value="AMP-binding"/>
    <property type="match status" value="1"/>
</dbReference>
<sequence>MTGATHAPAHNVADLVRRSARRGPAHIAVLDAASGTGLTWAQLDRAVDEQARRLVEVGAQPGDRIGVRLPNSPEFCVAVFGVLRAGCVVVLIGPGLPARELQRILADSGADLMIAEDPADPDQAGDATVLAPPSLLASDEAGDEPQLPAVGGGEDLAVLGYTSGTSGTPRGAMLSHRALLANVDQCAALRPAPVTAADRVLLALPLFHVYGLGPGLLQVAGAGATAVLMDRFDPERALVAIEDYRVTTMVGVPPMYQALLTQPGERLREALATVRLFTSGAAPLDPAVLAGVRQAVGLPVYEGYGLTETGPVVTTALVTGVPKPGSVGQPLPGVEVRLVDTDGRPLTLGEDLAEEAAGTGLVAVRGSNLFSGYWPDGEHGPDADGWFRTGDVGYLDADGDLHLVDRAGDLIIVNGFNVYPHEVEQVLDELPEVAEAAVVGVPDEKTGEAVKAVLVLREGADVAEQAVIGHCAERLAKFKVPTVVEFAEKLPHSPTGKLARSRLR</sequence>
<feature type="domain" description="AMP-binding enzyme C-terminal" evidence="2">
    <location>
        <begin position="422"/>
        <end position="497"/>
    </location>
</feature>
<name>A0A5B2XPQ7_9PSEU</name>
<evidence type="ECO:0000259" key="2">
    <source>
        <dbReference type="Pfam" id="PF13193"/>
    </source>
</evidence>
<dbReference type="InterPro" id="IPR025110">
    <property type="entry name" value="AMP-bd_C"/>
</dbReference>
<dbReference type="PANTHER" id="PTHR43767">
    <property type="entry name" value="LONG-CHAIN-FATTY-ACID--COA LIGASE"/>
    <property type="match status" value="1"/>
</dbReference>
<dbReference type="InterPro" id="IPR042099">
    <property type="entry name" value="ANL_N_sf"/>
</dbReference>
<keyword evidence="3" id="KW-0436">Ligase</keyword>
<accession>A0A5B2XPQ7</accession>
<protein>
    <submittedName>
        <fullName evidence="3">Long-chain fatty acid--CoA ligase</fullName>
    </submittedName>
</protein>
<dbReference type="EMBL" id="VUOB01000010">
    <property type="protein sequence ID" value="KAA2264852.1"/>
    <property type="molecule type" value="Genomic_DNA"/>
</dbReference>
<dbReference type="InterPro" id="IPR050237">
    <property type="entry name" value="ATP-dep_AMP-bd_enzyme"/>
</dbReference>
<reference evidence="3 4" key="2">
    <citation type="submission" date="2019-09" db="EMBL/GenBank/DDBJ databases">
        <authorList>
            <person name="Jin C."/>
        </authorList>
    </citation>
    <scope>NUCLEOTIDE SEQUENCE [LARGE SCALE GENOMIC DNA]</scope>
    <source>
        <strain evidence="3 4">AN110305</strain>
    </source>
</reference>
<dbReference type="InterPro" id="IPR000873">
    <property type="entry name" value="AMP-dep_synth/lig_dom"/>
</dbReference>
<dbReference type="GO" id="GO:0016878">
    <property type="term" value="F:acid-thiol ligase activity"/>
    <property type="evidence" value="ECO:0007669"/>
    <property type="project" value="UniProtKB-ARBA"/>
</dbReference>
<dbReference type="Proteomes" id="UP000323454">
    <property type="component" value="Unassembled WGS sequence"/>
</dbReference>
<dbReference type="InterPro" id="IPR020845">
    <property type="entry name" value="AMP-binding_CS"/>
</dbReference>
<evidence type="ECO:0000313" key="4">
    <source>
        <dbReference type="Proteomes" id="UP000323454"/>
    </source>
</evidence>